<dbReference type="InterPro" id="IPR051422">
    <property type="entry name" value="AlkB_tRNA_MeTrf/Diox"/>
</dbReference>
<dbReference type="GO" id="GO:0005634">
    <property type="term" value="C:nucleus"/>
    <property type="evidence" value="ECO:0007669"/>
    <property type="project" value="TreeGrafter"/>
</dbReference>
<feature type="domain" description="Methyltransferase type 11" evidence="3">
    <location>
        <begin position="54"/>
        <end position="144"/>
    </location>
</feature>
<reference evidence="4" key="1">
    <citation type="submission" date="2021-12" db="EMBL/GenBank/DDBJ databases">
        <authorList>
            <person name="Zaccaron A."/>
            <person name="Stergiopoulos I."/>
        </authorList>
    </citation>
    <scope>NUCLEOTIDE SEQUENCE</scope>
    <source>
        <strain evidence="4">Race5_Kim</strain>
    </source>
</reference>
<dbReference type="Gene3D" id="3.40.50.150">
    <property type="entry name" value="Vaccinia Virus protein VP39"/>
    <property type="match status" value="1"/>
</dbReference>
<organism evidence="4 5">
    <name type="scientific">Passalora fulva</name>
    <name type="common">Tomato leaf mold</name>
    <name type="synonym">Cladosporium fulvum</name>
    <dbReference type="NCBI Taxonomy" id="5499"/>
    <lineage>
        <taxon>Eukaryota</taxon>
        <taxon>Fungi</taxon>
        <taxon>Dikarya</taxon>
        <taxon>Ascomycota</taxon>
        <taxon>Pezizomycotina</taxon>
        <taxon>Dothideomycetes</taxon>
        <taxon>Dothideomycetidae</taxon>
        <taxon>Mycosphaerellales</taxon>
        <taxon>Mycosphaerellaceae</taxon>
        <taxon>Fulvia</taxon>
    </lineage>
</organism>
<evidence type="ECO:0000313" key="4">
    <source>
        <dbReference type="EMBL" id="UJO14459.1"/>
    </source>
</evidence>
<dbReference type="PANTHER" id="PTHR13069:SF21">
    <property type="entry name" value="ALKYLATED DNA REPAIR PROTEIN ALKB HOMOLOG 8"/>
    <property type="match status" value="1"/>
</dbReference>
<dbReference type="OrthoDB" id="271595at2759"/>
<evidence type="ECO:0000256" key="2">
    <source>
        <dbReference type="ARBA" id="ARBA00022679"/>
    </source>
</evidence>
<dbReference type="KEGG" id="ffu:CLAFUR5_02880"/>
<gene>
    <name evidence="4" type="ORF">CLAFUR5_02880</name>
</gene>
<keyword evidence="1" id="KW-0489">Methyltransferase</keyword>
<proteinExistence type="predicted"/>
<protein>
    <submittedName>
        <fullName evidence="4">tRNA (Carboxymethyluridine(34)-5-O)-methyltransferase</fullName>
    </submittedName>
</protein>
<dbReference type="RefSeq" id="XP_047758825.1">
    <property type="nucleotide sequence ID" value="XM_047902028.1"/>
</dbReference>
<evidence type="ECO:0000256" key="1">
    <source>
        <dbReference type="ARBA" id="ARBA00022603"/>
    </source>
</evidence>
<dbReference type="CDD" id="cd02440">
    <property type="entry name" value="AdoMet_MTases"/>
    <property type="match status" value="1"/>
</dbReference>
<dbReference type="PANTHER" id="PTHR13069">
    <property type="entry name" value="ALKYLATED DNA REPAIR PROTEIN ALKB HOMOLOG 8"/>
    <property type="match status" value="1"/>
</dbReference>
<dbReference type="GO" id="GO:0000049">
    <property type="term" value="F:tRNA binding"/>
    <property type="evidence" value="ECO:0007669"/>
    <property type="project" value="TreeGrafter"/>
</dbReference>
<dbReference type="Pfam" id="PF08241">
    <property type="entry name" value="Methyltransf_11"/>
    <property type="match status" value="1"/>
</dbReference>
<dbReference type="OMA" id="VHEVYQQ"/>
<accession>A0A9Q8P5Z3</accession>
<evidence type="ECO:0000259" key="3">
    <source>
        <dbReference type="Pfam" id="PF08241"/>
    </source>
</evidence>
<dbReference type="FunFam" id="3.40.50.150:FF:000219">
    <property type="entry name" value="tRNA (Carboxymethyluridine(34)-5-O)-methyltransferase"/>
    <property type="match status" value="1"/>
</dbReference>
<sequence length="236" mass="26724">MTSQLDSSKGEHYEEEHVHTVYEQIASHFSSTRYKPWPIIERFLKQLPPASIGLDIGCGNGKYLAVNPDVFVVGSDRSSKLVSIASQHQPHAVVVADILHLPHHIHFFDFAISIAVVHHLSTPERRIEAVRSILETLKPGGQALVYVWALEQEGSRRGWSEKDDQDVMVPWVMKGSKKVKADQPATAPTEDRTFHRYYHLYRQGELESDLEAAGSKVVESGYEKDNWWAIAERTTL</sequence>
<reference evidence="4" key="2">
    <citation type="journal article" date="2022" name="Microb. Genom.">
        <title>A chromosome-scale genome assembly of the tomato pathogen Cladosporium fulvum reveals a compartmentalized genome architecture and the presence of a dispensable chromosome.</title>
        <authorList>
            <person name="Zaccaron A.Z."/>
            <person name="Chen L.H."/>
            <person name="Samaras A."/>
            <person name="Stergiopoulos I."/>
        </authorList>
    </citation>
    <scope>NUCLEOTIDE SEQUENCE</scope>
    <source>
        <strain evidence="4">Race5_Kim</strain>
    </source>
</reference>
<dbReference type="Proteomes" id="UP000756132">
    <property type="component" value="Chromosome 2"/>
</dbReference>
<dbReference type="SUPFAM" id="SSF53335">
    <property type="entry name" value="S-adenosyl-L-methionine-dependent methyltransferases"/>
    <property type="match status" value="1"/>
</dbReference>
<dbReference type="AlphaFoldDB" id="A0A9Q8P5Z3"/>
<dbReference type="GO" id="GO:0005737">
    <property type="term" value="C:cytoplasm"/>
    <property type="evidence" value="ECO:0007669"/>
    <property type="project" value="TreeGrafter"/>
</dbReference>
<evidence type="ECO:0000313" key="5">
    <source>
        <dbReference type="Proteomes" id="UP000756132"/>
    </source>
</evidence>
<dbReference type="InterPro" id="IPR029063">
    <property type="entry name" value="SAM-dependent_MTases_sf"/>
</dbReference>
<name>A0A9Q8P5Z3_PASFU</name>
<dbReference type="GeneID" id="71982758"/>
<dbReference type="InterPro" id="IPR013216">
    <property type="entry name" value="Methyltransf_11"/>
</dbReference>
<dbReference type="EMBL" id="CP090164">
    <property type="protein sequence ID" value="UJO14459.1"/>
    <property type="molecule type" value="Genomic_DNA"/>
</dbReference>
<dbReference type="GO" id="GO:0106335">
    <property type="term" value="F:tRNA (5-carboxymethyluridine(34)-5-O)-methyltransferase activity"/>
    <property type="evidence" value="ECO:0007669"/>
    <property type="project" value="TreeGrafter"/>
</dbReference>
<keyword evidence="5" id="KW-1185">Reference proteome</keyword>
<dbReference type="GO" id="GO:0008757">
    <property type="term" value="F:S-adenosylmethionine-dependent methyltransferase activity"/>
    <property type="evidence" value="ECO:0007669"/>
    <property type="project" value="InterPro"/>
</dbReference>
<keyword evidence="2" id="KW-0808">Transferase</keyword>
<dbReference type="GO" id="GO:0002098">
    <property type="term" value="P:tRNA wobble uridine modification"/>
    <property type="evidence" value="ECO:0007669"/>
    <property type="project" value="TreeGrafter"/>
</dbReference>
<dbReference type="GO" id="GO:0030488">
    <property type="term" value="P:tRNA methylation"/>
    <property type="evidence" value="ECO:0007669"/>
    <property type="project" value="TreeGrafter"/>
</dbReference>